<dbReference type="OrthoDB" id="2609571at2"/>
<evidence type="ECO:0000313" key="1">
    <source>
        <dbReference type="EMBL" id="OTP98031.1"/>
    </source>
</evidence>
<dbReference type="EMBL" id="NARP01000042">
    <property type="protein sequence ID" value="OTP98031.1"/>
    <property type="molecule type" value="Genomic_DNA"/>
</dbReference>
<reference evidence="3 4" key="1">
    <citation type="submission" date="2017-03" db="EMBL/GenBank/DDBJ databases">
        <title>Comparative genomics of honeybee gut symbionts reveal geographically distinct and subgroup specific antibiotic resistance.</title>
        <authorList>
            <person name="Ludvigsen J."/>
            <person name="Porcellato D."/>
            <person name="Labee-Lund T.M."/>
            <person name="Amdam G.V."/>
            <person name="Rudi K."/>
        </authorList>
    </citation>
    <scope>NUCLEOTIDE SEQUENCE [LARGE SCALE GENOMIC DNA]</scope>
    <source>
        <strain evidence="1 4">A-7-12</strain>
        <strain evidence="2 3">A-9-12</strain>
    </source>
</reference>
<gene>
    <name evidence="2" type="ORF">B6C91_12675</name>
    <name evidence="1" type="ORF">B6D08_12640</name>
</gene>
<organism evidence="1 4">
    <name type="scientific">Gilliamella apicola</name>
    <dbReference type="NCBI Taxonomy" id="1196095"/>
    <lineage>
        <taxon>Bacteria</taxon>
        <taxon>Pseudomonadati</taxon>
        <taxon>Pseudomonadota</taxon>
        <taxon>Gammaproteobacteria</taxon>
        <taxon>Orbales</taxon>
        <taxon>Orbaceae</taxon>
        <taxon>Gilliamella</taxon>
    </lineage>
</organism>
<proteinExistence type="predicted"/>
<keyword evidence="3" id="KW-1185">Reference proteome</keyword>
<sequence length="144" mass="17144">MKISLKEKLNLTKAKNYVTKLNGISSFNISFLNENEFIWHRKMLMEINKIDNNIKKKVFNLPINRNVLMREVETILNVKKDTICNMFYYGDVCISFYIENFSDFLLSLFSINRTYDFSLALTSPDRVIVLSDNEYDIHLYYIKK</sequence>
<protein>
    <submittedName>
        <fullName evidence="1">Uncharacterized protein</fullName>
    </submittedName>
</protein>
<dbReference type="Proteomes" id="UP000194977">
    <property type="component" value="Unassembled WGS sequence"/>
</dbReference>
<name>A0A242NFK5_9GAMM</name>
<accession>A0A242NFK5</accession>
<evidence type="ECO:0000313" key="2">
    <source>
        <dbReference type="EMBL" id="OTQ08350.1"/>
    </source>
</evidence>
<dbReference type="AlphaFoldDB" id="A0A242NFK5"/>
<comment type="caution">
    <text evidence="1">The sequence shown here is derived from an EMBL/GenBank/DDBJ whole genome shotgun (WGS) entry which is preliminary data.</text>
</comment>
<dbReference type="Proteomes" id="UP000194800">
    <property type="component" value="Unassembled WGS sequence"/>
</dbReference>
<dbReference type="EMBL" id="NART01000090">
    <property type="protein sequence ID" value="OTQ08350.1"/>
    <property type="molecule type" value="Genomic_DNA"/>
</dbReference>
<evidence type="ECO:0000313" key="4">
    <source>
        <dbReference type="Proteomes" id="UP000194977"/>
    </source>
</evidence>
<evidence type="ECO:0000313" key="3">
    <source>
        <dbReference type="Proteomes" id="UP000194800"/>
    </source>
</evidence>